<protein>
    <recommendedName>
        <fullName evidence="4">Chemotaxis methyl-accepting receptor HlyB-like 4HB MCP domain-containing protein</fullName>
    </recommendedName>
</protein>
<reference evidence="2 3" key="1">
    <citation type="submission" date="2017-10" db="EMBL/GenBank/DDBJ databases">
        <title>Novel microbial diversity and functional potential in the marine mammal oral microbiome.</title>
        <authorList>
            <person name="Dudek N.K."/>
            <person name="Sun C.L."/>
            <person name="Burstein D."/>
            <person name="Kantor R.S."/>
            <person name="Aliaga Goltsman D.S."/>
            <person name="Bik E.M."/>
            <person name="Thomas B.C."/>
            <person name="Banfield J.F."/>
            <person name="Relman D.A."/>
        </authorList>
    </citation>
    <scope>NUCLEOTIDE SEQUENCE [LARGE SCALE GENOMIC DNA]</scope>
    <source>
        <strain evidence="2">DOLJORAL78_47_202</strain>
    </source>
</reference>
<keyword evidence="1" id="KW-1133">Transmembrane helix</keyword>
<organism evidence="2 3">
    <name type="scientific">Desulfobacter postgatei</name>
    <dbReference type="NCBI Taxonomy" id="2293"/>
    <lineage>
        <taxon>Bacteria</taxon>
        <taxon>Pseudomonadati</taxon>
        <taxon>Thermodesulfobacteriota</taxon>
        <taxon>Desulfobacteria</taxon>
        <taxon>Desulfobacterales</taxon>
        <taxon>Desulfobacteraceae</taxon>
        <taxon>Desulfobacter</taxon>
    </lineage>
</organism>
<dbReference type="EMBL" id="PDTI01000019">
    <property type="protein sequence ID" value="PIE63051.1"/>
    <property type="molecule type" value="Genomic_DNA"/>
</dbReference>
<dbReference type="Proteomes" id="UP000231203">
    <property type="component" value="Unassembled WGS sequence"/>
</dbReference>
<name>A0A2G6MST7_9BACT</name>
<feature type="transmembrane region" description="Helical" evidence="1">
    <location>
        <begin position="12"/>
        <end position="34"/>
    </location>
</feature>
<evidence type="ECO:0000313" key="3">
    <source>
        <dbReference type="Proteomes" id="UP000231203"/>
    </source>
</evidence>
<evidence type="ECO:0000256" key="1">
    <source>
        <dbReference type="SAM" id="Phobius"/>
    </source>
</evidence>
<evidence type="ECO:0008006" key="4">
    <source>
        <dbReference type="Google" id="ProtNLM"/>
    </source>
</evidence>
<sequence>MNWGNITLKARLIGGFTLVILLLLTIGLISFFSASVTTRAFFDYQSRSKATDLINAIEATLLKNRFHAIRFYGFNKNEEVEEFGEHNLELKKFLKEALALIDDPALKARVTSIQNQQLPKTPCGTAIARVPFMQERLLQASFWGGCLWKNSLKAAARKILTISVQGLKSVKRILILFVPWLLIPMYSMLSIRQKNFGKSMQSMWKN</sequence>
<dbReference type="AlphaFoldDB" id="A0A2G6MST7"/>
<proteinExistence type="predicted"/>
<accession>A0A2G6MST7</accession>
<keyword evidence="1" id="KW-0812">Transmembrane</keyword>
<comment type="caution">
    <text evidence="2">The sequence shown here is derived from an EMBL/GenBank/DDBJ whole genome shotgun (WGS) entry which is preliminary data.</text>
</comment>
<keyword evidence="1" id="KW-0472">Membrane</keyword>
<feature type="transmembrane region" description="Helical" evidence="1">
    <location>
        <begin position="173"/>
        <end position="191"/>
    </location>
</feature>
<evidence type="ECO:0000313" key="2">
    <source>
        <dbReference type="EMBL" id="PIE63051.1"/>
    </source>
</evidence>
<gene>
    <name evidence="2" type="ORF">CSA25_02170</name>
</gene>